<evidence type="ECO:0000313" key="1">
    <source>
        <dbReference type="EMBL" id="EKN40881.1"/>
    </source>
</evidence>
<protein>
    <submittedName>
        <fullName evidence="1">Uncharacterized protein</fullName>
    </submittedName>
</protein>
<comment type="caution">
    <text evidence="1">The sequence shown here is derived from an EMBL/GenBank/DDBJ whole genome shotgun (WGS) entry which is preliminary data.</text>
</comment>
<dbReference type="AlphaFoldDB" id="M1ZPY6"/>
<dbReference type="PATRIC" id="fig|1232189.3.peg.2627"/>
<evidence type="ECO:0000313" key="2">
    <source>
        <dbReference type="Proteomes" id="UP000011944"/>
    </source>
</evidence>
<gene>
    <name evidence="1" type="ORF">CFSAN001627_16703</name>
</gene>
<accession>M1ZPY6</accession>
<name>M1ZPY6_CLOBO</name>
<reference evidence="1 2" key="1">
    <citation type="submission" date="2012-10" db="EMBL/GenBank/DDBJ databases">
        <authorList>
            <person name="Strain E.A."/>
            <person name="Brown E."/>
            <person name="Allard M.W."/>
            <person name="Gonzalez-Escalona N."/>
            <person name="Timme R."/>
        </authorList>
    </citation>
    <scope>NUCLEOTIDE SEQUENCE [LARGE SCALE GENOMIC DNA]</scope>
    <source>
        <strain evidence="1 2">CFSAN001627</strain>
    </source>
</reference>
<proteinExistence type="predicted"/>
<reference evidence="1 2" key="2">
    <citation type="submission" date="2013-03" db="EMBL/GenBank/DDBJ databases">
        <title>Diversity in Clostridium botulinum.</title>
        <authorList>
            <person name="Timme R.E."/>
            <person name="Allard M."/>
            <person name="Luo Y."/>
            <person name="Strain E."/>
            <person name="Gonzalez-Escalona N."/>
            <person name="Brown E."/>
        </authorList>
    </citation>
    <scope>NUCLEOTIDE SEQUENCE [LARGE SCALE GENOMIC DNA]</scope>
    <source>
        <strain evidence="1 2">CFSAN001627</strain>
    </source>
</reference>
<dbReference type="EMBL" id="AMXI01001016">
    <property type="protein sequence ID" value="EKN40881.1"/>
    <property type="molecule type" value="Genomic_DNA"/>
</dbReference>
<dbReference type="Proteomes" id="UP000011944">
    <property type="component" value="Unassembled WGS sequence"/>
</dbReference>
<sequence length="29" mass="3368">MNLYPHQVKALEEVKNFNRVGFFLDMGLG</sequence>
<organism evidence="1 2">
    <name type="scientific">Clostridium botulinum CFSAN001627</name>
    <dbReference type="NCBI Taxonomy" id="1232189"/>
    <lineage>
        <taxon>Bacteria</taxon>
        <taxon>Bacillati</taxon>
        <taxon>Bacillota</taxon>
        <taxon>Clostridia</taxon>
        <taxon>Eubacteriales</taxon>
        <taxon>Clostridiaceae</taxon>
        <taxon>Clostridium</taxon>
    </lineage>
</organism>